<evidence type="ECO:0000313" key="5">
    <source>
        <dbReference type="Proteomes" id="UP000254051"/>
    </source>
</evidence>
<dbReference type="PRINTS" id="PR00455">
    <property type="entry name" value="HTHTETR"/>
</dbReference>
<dbReference type="OrthoDB" id="9785164at2"/>
<feature type="DNA-binding region" description="H-T-H motif" evidence="2">
    <location>
        <begin position="31"/>
        <end position="50"/>
    </location>
</feature>
<evidence type="ECO:0000256" key="1">
    <source>
        <dbReference type="ARBA" id="ARBA00023125"/>
    </source>
</evidence>
<organism evidence="4 5">
    <name type="scientific">Faecalicatena contorta</name>
    <dbReference type="NCBI Taxonomy" id="39482"/>
    <lineage>
        <taxon>Bacteria</taxon>
        <taxon>Bacillati</taxon>
        <taxon>Bacillota</taxon>
        <taxon>Clostridia</taxon>
        <taxon>Lachnospirales</taxon>
        <taxon>Lachnospiraceae</taxon>
        <taxon>Faecalicatena</taxon>
    </lineage>
</organism>
<dbReference type="Pfam" id="PF00440">
    <property type="entry name" value="TetR_N"/>
    <property type="match status" value="1"/>
</dbReference>
<dbReference type="PROSITE" id="PS01081">
    <property type="entry name" value="HTH_TETR_1"/>
    <property type="match status" value="1"/>
</dbReference>
<gene>
    <name evidence="4" type="ORF">SAMN05216529_102227</name>
</gene>
<dbReference type="PROSITE" id="PS50977">
    <property type="entry name" value="HTH_TETR_2"/>
    <property type="match status" value="1"/>
</dbReference>
<proteinExistence type="predicted"/>
<dbReference type="PANTHER" id="PTHR43479:SF11">
    <property type="entry name" value="ACREF_ENVCD OPERON REPRESSOR-RELATED"/>
    <property type="match status" value="1"/>
</dbReference>
<evidence type="ECO:0000256" key="2">
    <source>
        <dbReference type="PROSITE-ProRule" id="PRU00335"/>
    </source>
</evidence>
<dbReference type="PANTHER" id="PTHR43479">
    <property type="entry name" value="ACREF/ENVCD OPERON REPRESSOR-RELATED"/>
    <property type="match status" value="1"/>
</dbReference>
<dbReference type="InterPro" id="IPR001647">
    <property type="entry name" value="HTH_TetR"/>
</dbReference>
<dbReference type="InterPro" id="IPR009057">
    <property type="entry name" value="Homeodomain-like_sf"/>
</dbReference>
<dbReference type="EMBL" id="UHJJ01000002">
    <property type="protein sequence ID" value="SUQ13010.1"/>
    <property type="molecule type" value="Genomic_DNA"/>
</dbReference>
<name>A0A316A3U4_9FIRM</name>
<dbReference type="Gene3D" id="1.10.357.10">
    <property type="entry name" value="Tetracycline Repressor, domain 2"/>
    <property type="match status" value="1"/>
</dbReference>
<feature type="domain" description="HTH tetR-type" evidence="3">
    <location>
        <begin position="8"/>
        <end position="68"/>
    </location>
</feature>
<keyword evidence="1 2" id="KW-0238">DNA-binding</keyword>
<dbReference type="InterPro" id="IPR049149">
    <property type="entry name" value="TetR/AcrR_C"/>
</dbReference>
<protein>
    <submittedName>
        <fullName evidence="4">DNA-binding transcriptional regulator, AcrR family</fullName>
    </submittedName>
</protein>
<dbReference type="Proteomes" id="UP000254051">
    <property type="component" value="Unassembled WGS sequence"/>
</dbReference>
<dbReference type="GO" id="GO:0003677">
    <property type="term" value="F:DNA binding"/>
    <property type="evidence" value="ECO:0007669"/>
    <property type="project" value="UniProtKB-UniRule"/>
</dbReference>
<accession>A0A316A3U4</accession>
<dbReference type="InterPro" id="IPR023772">
    <property type="entry name" value="DNA-bd_HTH_TetR-type_CS"/>
</dbReference>
<reference evidence="5" key="1">
    <citation type="submission" date="2017-07" db="EMBL/GenBank/DDBJ databases">
        <authorList>
            <person name="Varghese N."/>
            <person name="Submissions S."/>
        </authorList>
    </citation>
    <scope>NUCLEOTIDE SEQUENCE [LARGE SCALE GENOMIC DNA]</scope>
    <source>
        <strain evidence="5">NLAE-zl-C134</strain>
    </source>
</reference>
<sequence>MRDVKEPEVRKAEIMEAALRLFIEKGYLKTTTQDIIDEVKISRGLLYYHFKDKEDILYCLVERYSEPMLQRLFEITYSEKSAIEKIRFFIEATLIPPDSITTNTIALQKTVDLEQNRYVMDRFAHKVSSKITTYFTHIIEQGIAEGVFHVSYPLETASFLMRGYVFVSIDLSALSNDEKKNYVVAYKNLLECVLGAKTTIFTS</sequence>
<evidence type="ECO:0000259" key="3">
    <source>
        <dbReference type="PROSITE" id="PS50977"/>
    </source>
</evidence>
<dbReference type="SUPFAM" id="SSF46689">
    <property type="entry name" value="Homeodomain-like"/>
    <property type="match status" value="1"/>
</dbReference>
<evidence type="ECO:0000313" key="4">
    <source>
        <dbReference type="EMBL" id="SUQ13010.1"/>
    </source>
</evidence>
<dbReference type="AlphaFoldDB" id="A0A316A3U4"/>
<dbReference type="RefSeq" id="WP_109709010.1">
    <property type="nucleotide sequence ID" value="NZ_QGDS01000002.1"/>
</dbReference>
<dbReference type="Pfam" id="PF21303">
    <property type="entry name" value="TetR_C_39"/>
    <property type="match status" value="1"/>
</dbReference>
<dbReference type="InterPro" id="IPR050624">
    <property type="entry name" value="HTH-type_Tx_Regulator"/>
</dbReference>
<keyword evidence="5" id="KW-1185">Reference proteome</keyword>